<dbReference type="EnsemblPlants" id="AET2Gv20465800.2">
    <property type="protein sequence ID" value="AET2Gv20465800.2"/>
    <property type="gene ID" value="AET2Gv20465800"/>
</dbReference>
<evidence type="ECO:0000256" key="1">
    <source>
        <dbReference type="ARBA" id="ARBA00022927"/>
    </source>
</evidence>
<reference evidence="6" key="1">
    <citation type="journal article" date="2014" name="Science">
        <title>Ancient hybridizations among the ancestral genomes of bread wheat.</title>
        <authorList>
            <consortium name="International Wheat Genome Sequencing Consortium,"/>
            <person name="Marcussen T."/>
            <person name="Sandve S.R."/>
            <person name="Heier L."/>
            <person name="Spannagl M."/>
            <person name="Pfeifer M."/>
            <person name="Jakobsen K.S."/>
            <person name="Wulff B.B."/>
            <person name="Steuernagel B."/>
            <person name="Mayer K.F."/>
            <person name="Olsen O.A."/>
        </authorList>
    </citation>
    <scope>NUCLEOTIDE SEQUENCE [LARGE SCALE GENOMIC DNA]</scope>
    <source>
        <strain evidence="6">cv. AL8/78</strain>
    </source>
</reference>
<reference evidence="5" key="3">
    <citation type="journal article" date="2017" name="Nature">
        <title>Genome sequence of the progenitor of the wheat D genome Aegilops tauschii.</title>
        <authorList>
            <person name="Luo M.C."/>
            <person name="Gu Y.Q."/>
            <person name="Puiu D."/>
            <person name="Wang H."/>
            <person name="Twardziok S.O."/>
            <person name="Deal K.R."/>
            <person name="Huo N."/>
            <person name="Zhu T."/>
            <person name="Wang L."/>
            <person name="Wang Y."/>
            <person name="McGuire P.E."/>
            <person name="Liu S."/>
            <person name="Long H."/>
            <person name="Ramasamy R.K."/>
            <person name="Rodriguez J.C."/>
            <person name="Van S.L."/>
            <person name="Yuan L."/>
            <person name="Wang Z."/>
            <person name="Xia Z."/>
            <person name="Xiao L."/>
            <person name="Anderson O.D."/>
            <person name="Ouyang S."/>
            <person name="Liang Y."/>
            <person name="Zimin A.V."/>
            <person name="Pertea G."/>
            <person name="Qi P."/>
            <person name="Bennetzen J.L."/>
            <person name="Dai X."/>
            <person name="Dawson M.W."/>
            <person name="Muller H.G."/>
            <person name="Kugler K."/>
            <person name="Rivarola-Duarte L."/>
            <person name="Spannagl M."/>
            <person name="Mayer K.F.X."/>
            <person name="Lu F.H."/>
            <person name="Bevan M.W."/>
            <person name="Leroy P."/>
            <person name="Li P."/>
            <person name="You F.M."/>
            <person name="Sun Q."/>
            <person name="Liu Z."/>
            <person name="Lyons E."/>
            <person name="Wicker T."/>
            <person name="Salzberg S.L."/>
            <person name="Devos K.M."/>
            <person name="Dvorak J."/>
        </authorList>
    </citation>
    <scope>NUCLEOTIDE SEQUENCE [LARGE SCALE GENOMIC DNA]</scope>
    <source>
        <strain evidence="5">cv. AL8/78</strain>
    </source>
</reference>
<dbReference type="GO" id="GO:0016192">
    <property type="term" value="P:vesicle-mediated transport"/>
    <property type="evidence" value="ECO:0007669"/>
    <property type="project" value="InterPro"/>
</dbReference>
<feature type="coiled-coil region" evidence="2">
    <location>
        <begin position="48"/>
        <end position="75"/>
    </location>
</feature>
<sequence length="230" mass="26221">TQEAKMNNLLTDSFEMDAKPPKERDIEMGRQNSKDKSDYGLEDFFKEVKEIEMLLDKMSNIVQKLQEANEESKSVTKASAMKAIKGRMEKDIDEVGKIARSIKVKLERMDRNNLANRKKPGCGKGTSVDRSRMSMTIALKKRLKERMNDFQNLRQTIQQEYREVVERRFFTVTGTKPSDEVIDNLIETGSSEQIFEKAIQGIGRGQVDYGLFSPPNSLCCKPHVVESDGS</sequence>
<feature type="compositionally biased region" description="Polar residues" evidence="3">
    <location>
        <begin position="1"/>
        <end position="11"/>
    </location>
</feature>
<keyword evidence="1" id="KW-0653">Protein transport</keyword>
<dbReference type="SUPFAM" id="SSF47661">
    <property type="entry name" value="t-snare proteins"/>
    <property type="match status" value="1"/>
</dbReference>
<dbReference type="Gene3D" id="1.20.58.70">
    <property type="match status" value="1"/>
</dbReference>
<dbReference type="Proteomes" id="UP000015105">
    <property type="component" value="Chromosome 2D"/>
</dbReference>
<evidence type="ECO:0000259" key="4">
    <source>
        <dbReference type="SMART" id="SM00503"/>
    </source>
</evidence>
<organism evidence="5 6">
    <name type="scientific">Aegilops tauschii subsp. strangulata</name>
    <name type="common">Goatgrass</name>
    <dbReference type="NCBI Taxonomy" id="200361"/>
    <lineage>
        <taxon>Eukaryota</taxon>
        <taxon>Viridiplantae</taxon>
        <taxon>Streptophyta</taxon>
        <taxon>Embryophyta</taxon>
        <taxon>Tracheophyta</taxon>
        <taxon>Spermatophyta</taxon>
        <taxon>Magnoliopsida</taxon>
        <taxon>Liliopsida</taxon>
        <taxon>Poales</taxon>
        <taxon>Poaceae</taxon>
        <taxon>BOP clade</taxon>
        <taxon>Pooideae</taxon>
        <taxon>Triticodae</taxon>
        <taxon>Triticeae</taxon>
        <taxon>Triticinae</taxon>
        <taxon>Aegilops</taxon>
    </lineage>
</organism>
<reference evidence="5" key="5">
    <citation type="journal article" date="2021" name="G3 (Bethesda)">
        <title>Aegilops tauschii genome assembly Aet v5.0 features greater sequence contiguity and improved annotation.</title>
        <authorList>
            <person name="Wang L."/>
            <person name="Zhu T."/>
            <person name="Rodriguez J.C."/>
            <person name="Deal K.R."/>
            <person name="Dubcovsky J."/>
            <person name="McGuire P.E."/>
            <person name="Lux T."/>
            <person name="Spannagl M."/>
            <person name="Mayer K.F.X."/>
            <person name="Baldrich P."/>
            <person name="Meyers B.C."/>
            <person name="Huo N."/>
            <person name="Gu Y.Q."/>
            <person name="Zhou H."/>
            <person name="Devos K.M."/>
            <person name="Bennetzen J.L."/>
            <person name="Unver T."/>
            <person name="Budak H."/>
            <person name="Gulick P.J."/>
            <person name="Galiba G."/>
            <person name="Kalapos B."/>
            <person name="Nelson D.R."/>
            <person name="Li P."/>
            <person name="You F.M."/>
            <person name="Luo M.C."/>
            <person name="Dvorak J."/>
        </authorList>
    </citation>
    <scope>NUCLEOTIDE SEQUENCE [LARGE SCALE GENOMIC DNA]</scope>
    <source>
        <strain evidence="5">cv. AL8/78</strain>
    </source>
</reference>
<keyword evidence="2" id="KW-0175">Coiled coil</keyword>
<name>A0A453BCW7_AEGTS</name>
<evidence type="ECO:0000256" key="3">
    <source>
        <dbReference type="SAM" id="MobiDB-lite"/>
    </source>
</evidence>
<dbReference type="Pfam" id="PF00804">
    <property type="entry name" value="Syntaxin"/>
    <property type="match status" value="1"/>
</dbReference>
<feature type="domain" description="Syntaxin N-terminal" evidence="4">
    <location>
        <begin position="36"/>
        <end position="162"/>
    </location>
</feature>
<evidence type="ECO:0000313" key="5">
    <source>
        <dbReference type="EnsemblPlants" id="AET2Gv20465800.2"/>
    </source>
</evidence>
<keyword evidence="6" id="KW-1185">Reference proteome</keyword>
<keyword evidence="1" id="KW-0813">Transport</keyword>
<accession>A0A453BCW7</accession>
<dbReference type="GO" id="GO:0015031">
    <property type="term" value="P:protein transport"/>
    <property type="evidence" value="ECO:0007669"/>
    <property type="project" value="UniProtKB-KW"/>
</dbReference>
<evidence type="ECO:0000256" key="2">
    <source>
        <dbReference type="SAM" id="Coils"/>
    </source>
</evidence>
<dbReference type="AlphaFoldDB" id="A0A453BCW7"/>
<reference evidence="6" key="2">
    <citation type="journal article" date="2017" name="Nat. Plants">
        <title>The Aegilops tauschii genome reveals multiple impacts of transposons.</title>
        <authorList>
            <person name="Zhao G."/>
            <person name="Zou C."/>
            <person name="Li K."/>
            <person name="Wang K."/>
            <person name="Li T."/>
            <person name="Gao L."/>
            <person name="Zhang X."/>
            <person name="Wang H."/>
            <person name="Yang Z."/>
            <person name="Liu X."/>
            <person name="Jiang W."/>
            <person name="Mao L."/>
            <person name="Kong X."/>
            <person name="Jiao Y."/>
            <person name="Jia J."/>
        </authorList>
    </citation>
    <scope>NUCLEOTIDE SEQUENCE [LARGE SCALE GENOMIC DNA]</scope>
    <source>
        <strain evidence="6">cv. AL8/78</strain>
    </source>
</reference>
<feature type="compositionally biased region" description="Basic and acidic residues" evidence="3">
    <location>
        <begin position="16"/>
        <end position="39"/>
    </location>
</feature>
<dbReference type="SMART" id="SM00503">
    <property type="entry name" value="SynN"/>
    <property type="match status" value="1"/>
</dbReference>
<dbReference type="Gramene" id="AET2Gv20465800.2">
    <property type="protein sequence ID" value="AET2Gv20465800.2"/>
    <property type="gene ID" value="AET2Gv20465800"/>
</dbReference>
<evidence type="ECO:0000313" key="6">
    <source>
        <dbReference type="Proteomes" id="UP000015105"/>
    </source>
</evidence>
<dbReference type="CDD" id="cd00179">
    <property type="entry name" value="SynN"/>
    <property type="match status" value="1"/>
</dbReference>
<reference evidence="5" key="4">
    <citation type="submission" date="2019-03" db="UniProtKB">
        <authorList>
            <consortium name="EnsemblPlants"/>
        </authorList>
    </citation>
    <scope>IDENTIFICATION</scope>
</reference>
<protein>
    <recommendedName>
        <fullName evidence="4">Syntaxin N-terminal domain-containing protein</fullName>
    </recommendedName>
</protein>
<dbReference type="GO" id="GO:0016020">
    <property type="term" value="C:membrane"/>
    <property type="evidence" value="ECO:0007669"/>
    <property type="project" value="InterPro"/>
</dbReference>
<dbReference type="FunFam" id="1.20.58.70:FF:000013">
    <property type="entry name" value="Syntaxin 132"/>
    <property type="match status" value="1"/>
</dbReference>
<feature type="coiled-coil region" evidence="2">
    <location>
        <begin position="140"/>
        <end position="167"/>
    </location>
</feature>
<dbReference type="InterPro" id="IPR010989">
    <property type="entry name" value="SNARE"/>
</dbReference>
<feature type="region of interest" description="Disordered" evidence="3">
    <location>
        <begin position="1"/>
        <end position="39"/>
    </location>
</feature>
<dbReference type="InterPro" id="IPR006011">
    <property type="entry name" value="Syntaxin_N"/>
</dbReference>
<proteinExistence type="predicted"/>